<comment type="caution">
    <text evidence="7">Lacks conserved residue(s) required for the propagation of feature annotation.</text>
</comment>
<dbReference type="STRING" id="1891224.BBP83_06015"/>
<keyword evidence="10" id="KW-1185">Reference proteome</keyword>
<dbReference type="Proteomes" id="UP000186553">
    <property type="component" value="Unassembled WGS sequence"/>
</dbReference>
<comment type="caution">
    <text evidence="9">The sequence shown here is derived from an EMBL/GenBank/DDBJ whole genome shotgun (WGS) entry which is preliminary data.</text>
</comment>
<evidence type="ECO:0000313" key="9">
    <source>
        <dbReference type="EMBL" id="ODA13361.1"/>
    </source>
</evidence>
<dbReference type="AlphaFoldDB" id="A0A1C3CX81"/>
<evidence type="ECO:0000313" key="10">
    <source>
        <dbReference type="Proteomes" id="UP000186553"/>
    </source>
</evidence>
<organism evidence="9 10">
    <name type="scientific">Acinetobacter celticus</name>
    <dbReference type="NCBI Taxonomy" id="1891224"/>
    <lineage>
        <taxon>Bacteria</taxon>
        <taxon>Pseudomonadati</taxon>
        <taxon>Pseudomonadota</taxon>
        <taxon>Gammaproteobacteria</taxon>
        <taxon>Moraxellales</taxon>
        <taxon>Moraxellaceae</taxon>
        <taxon>Acinetobacter</taxon>
    </lineage>
</organism>
<dbReference type="InterPro" id="IPR032816">
    <property type="entry name" value="VTT_dom"/>
</dbReference>
<evidence type="ECO:0000256" key="1">
    <source>
        <dbReference type="ARBA" id="ARBA00004651"/>
    </source>
</evidence>
<keyword evidence="6 7" id="KW-0472">Membrane</keyword>
<evidence type="ECO:0000256" key="4">
    <source>
        <dbReference type="ARBA" id="ARBA00022692"/>
    </source>
</evidence>
<dbReference type="InterPro" id="IPR032818">
    <property type="entry name" value="DedA-like"/>
</dbReference>
<dbReference type="GO" id="GO:0005886">
    <property type="term" value="C:plasma membrane"/>
    <property type="evidence" value="ECO:0007669"/>
    <property type="project" value="UniProtKB-SubCell"/>
</dbReference>
<evidence type="ECO:0000259" key="8">
    <source>
        <dbReference type="Pfam" id="PF09335"/>
    </source>
</evidence>
<comment type="subcellular location">
    <subcellularLocation>
        <location evidence="1 7">Cell membrane</location>
        <topology evidence="1 7">Multi-pass membrane protein</topology>
    </subcellularLocation>
</comment>
<dbReference type="Pfam" id="PF09335">
    <property type="entry name" value="VTT_dom"/>
    <property type="match status" value="1"/>
</dbReference>
<dbReference type="PANTHER" id="PTHR30353">
    <property type="entry name" value="INNER MEMBRANE PROTEIN DEDA-RELATED"/>
    <property type="match status" value="1"/>
</dbReference>
<dbReference type="EMBL" id="MBDL01000009">
    <property type="protein sequence ID" value="ODA13361.1"/>
    <property type="molecule type" value="Genomic_DNA"/>
</dbReference>
<keyword evidence="3 7" id="KW-1003">Cell membrane</keyword>
<keyword evidence="4 7" id="KW-0812">Transmembrane</keyword>
<gene>
    <name evidence="9" type="ORF">BBP83_06015</name>
</gene>
<evidence type="ECO:0000256" key="3">
    <source>
        <dbReference type="ARBA" id="ARBA00022475"/>
    </source>
</evidence>
<keyword evidence="5 7" id="KW-1133">Transmembrane helix</keyword>
<evidence type="ECO:0000256" key="5">
    <source>
        <dbReference type="ARBA" id="ARBA00022989"/>
    </source>
</evidence>
<feature type="transmembrane region" description="Helical" evidence="7">
    <location>
        <begin position="85"/>
        <end position="107"/>
    </location>
</feature>
<comment type="similarity">
    <text evidence="2 7">Belongs to the DedA family.</text>
</comment>
<protein>
    <recommendedName>
        <fullName evidence="8">VTT domain-containing protein</fullName>
    </recommendedName>
</protein>
<sequence>MSFWLLIAVAVFGSFIGDQFYYQVGRRYGQKLLQTKPKFAEKFERASQFIERFPILTILLMRFAWGLRTVLPITVGIKAYPLWKYILINLMACFLWALIVVSFGLQMSHWLHLFWTKMLPYHQGVDIILWVIVCLLMIKVIYVITMYLKSKK</sequence>
<accession>A0A1C3CX81</accession>
<feature type="domain" description="VTT" evidence="8">
    <location>
        <begin position="2"/>
        <end position="104"/>
    </location>
</feature>
<evidence type="ECO:0000256" key="7">
    <source>
        <dbReference type="RuleBase" id="RU367016"/>
    </source>
</evidence>
<feature type="transmembrane region" description="Helical" evidence="7">
    <location>
        <begin position="127"/>
        <end position="148"/>
    </location>
</feature>
<proteinExistence type="inferred from homology"/>
<name>A0A1C3CX81_9GAMM</name>
<reference evidence="9 10" key="1">
    <citation type="submission" date="2016-07" db="EMBL/GenBank/DDBJ databases">
        <title>Acinetobacter sp. ANC 4603.</title>
        <authorList>
            <person name="Radolfova-Krizova L."/>
            <person name="Nemec A."/>
        </authorList>
    </citation>
    <scope>NUCLEOTIDE SEQUENCE [LARGE SCALE GENOMIC DNA]</scope>
    <source>
        <strain evidence="9 10">ANC 4603</strain>
    </source>
</reference>
<dbReference type="PANTHER" id="PTHR30353:SF15">
    <property type="entry name" value="INNER MEMBRANE PROTEIN YABI"/>
    <property type="match status" value="1"/>
</dbReference>
<evidence type="ECO:0000256" key="6">
    <source>
        <dbReference type="ARBA" id="ARBA00023136"/>
    </source>
</evidence>
<evidence type="ECO:0000256" key="2">
    <source>
        <dbReference type="ARBA" id="ARBA00010792"/>
    </source>
</evidence>